<dbReference type="NCBIfam" id="NF001381">
    <property type="entry name" value="PRK00279.1-3"/>
    <property type="match status" value="1"/>
</dbReference>
<feature type="binding site" evidence="5">
    <location>
        <position position="200"/>
    </location>
    <ligand>
        <name>ATP</name>
        <dbReference type="ChEBI" id="CHEBI:30616"/>
    </ligand>
</feature>
<gene>
    <name evidence="5" type="primary">adk</name>
    <name evidence="9" type="ORF">C8J26_2495</name>
</gene>
<comment type="caution">
    <text evidence="5">Lacks conserved residue(s) required for the propagation of feature annotation.</text>
</comment>
<dbReference type="InterPro" id="IPR033690">
    <property type="entry name" value="Adenylat_kinase_CS"/>
</dbReference>
<feature type="binding site" evidence="5">
    <location>
        <begin position="10"/>
        <end position="15"/>
    </location>
    <ligand>
        <name>ATP</name>
        <dbReference type="ChEBI" id="CHEBI:30616"/>
    </ligand>
</feature>
<dbReference type="HAMAP" id="MF_00235">
    <property type="entry name" value="Adenylate_kinase_Adk"/>
    <property type="match status" value="1"/>
</dbReference>
<feature type="binding site" evidence="5">
    <location>
        <position position="153"/>
    </location>
    <ligand>
        <name>Zn(2+)</name>
        <dbReference type="ChEBI" id="CHEBI:29105"/>
        <note>structural</note>
    </ligand>
</feature>
<evidence type="ECO:0000256" key="3">
    <source>
        <dbReference type="ARBA" id="ARBA00022741"/>
    </source>
</evidence>
<feature type="binding site" evidence="5">
    <location>
        <begin position="57"/>
        <end position="59"/>
    </location>
    <ligand>
        <name>AMP</name>
        <dbReference type="ChEBI" id="CHEBI:456215"/>
    </ligand>
</feature>
<dbReference type="AlphaFoldDB" id="A0A2T5GJY7"/>
<dbReference type="InterPro" id="IPR000850">
    <property type="entry name" value="Adenylat/UMP-CMP_kin"/>
</dbReference>
<dbReference type="EC" id="2.7.4.3" evidence="5 7"/>
<evidence type="ECO:0000256" key="2">
    <source>
        <dbReference type="ARBA" id="ARBA00022727"/>
    </source>
</evidence>
<dbReference type="SUPFAM" id="SSF52540">
    <property type="entry name" value="P-loop containing nucleoside triphosphate hydrolases"/>
    <property type="match status" value="1"/>
</dbReference>
<feature type="region of interest" description="NMP" evidence="5">
    <location>
        <begin position="30"/>
        <end position="59"/>
    </location>
</feature>
<comment type="caution">
    <text evidence="9">The sequence shown here is derived from an EMBL/GenBank/DDBJ whole genome shotgun (WGS) entry which is preliminary data.</text>
</comment>
<evidence type="ECO:0000313" key="9">
    <source>
        <dbReference type="EMBL" id="PTQ59643.1"/>
    </source>
</evidence>
<keyword evidence="5" id="KW-0963">Cytoplasm</keyword>
<dbReference type="Pfam" id="PF00406">
    <property type="entry name" value="ADK"/>
    <property type="match status" value="1"/>
</dbReference>
<dbReference type="InterPro" id="IPR027417">
    <property type="entry name" value="P-loop_NTPase"/>
</dbReference>
<sequence length="216" mass="22693">MNIILLGPPGAGKGTQAATLVSERGMVQLSTGDMLRAAVAAGTPVGLQAKSVMESGGLVSDEIVSGIIGERLDQPDTANGVIFDGYPRTAAQAEALDGLLADRGRTLDYVIELGVDEAALIDRVVGRYTCAKCGAGYHDRYKKPAVAGVCDVCGSTEFKRRPDDNAETVHNRMSEYRAKTAPILPIYDARGLVHRVDGMADIAHVGAAIAAVLDRK</sequence>
<evidence type="ECO:0000256" key="5">
    <source>
        <dbReference type="HAMAP-Rule" id="MF_00235"/>
    </source>
</evidence>
<evidence type="ECO:0000313" key="10">
    <source>
        <dbReference type="Proteomes" id="UP000244189"/>
    </source>
</evidence>
<keyword evidence="2 5" id="KW-0545">Nucleotide biosynthesis</keyword>
<feature type="binding site" evidence="5">
    <location>
        <position position="92"/>
    </location>
    <ligand>
        <name>AMP</name>
        <dbReference type="ChEBI" id="CHEBI:456215"/>
    </ligand>
</feature>
<dbReference type="PRINTS" id="PR00094">
    <property type="entry name" value="ADENYLTKNASE"/>
</dbReference>
<dbReference type="CDD" id="cd01428">
    <property type="entry name" value="ADK"/>
    <property type="match status" value="1"/>
</dbReference>
<evidence type="ECO:0000256" key="4">
    <source>
        <dbReference type="ARBA" id="ARBA00022777"/>
    </source>
</evidence>
<comment type="similarity">
    <text evidence="5 6">Belongs to the adenylate kinase family.</text>
</comment>
<proteinExistence type="inferred from homology"/>
<protein>
    <recommendedName>
        <fullName evidence="5 7">Adenylate kinase</fullName>
        <shortName evidence="5">AK</shortName>
        <ecNumber evidence="5 7">2.7.4.3</ecNumber>
    </recommendedName>
    <alternativeName>
        <fullName evidence="5">ATP-AMP transphosphorylase</fullName>
    </alternativeName>
    <alternativeName>
        <fullName evidence="5">ATP:AMP phosphotransferase</fullName>
    </alternativeName>
    <alternativeName>
        <fullName evidence="5">Adenylate monophosphate kinase</fullName>
    </alternativeName>
</protein>
<dbReference type="FunFam" id="3.40.50.300:FF:000106">
    <property type="entry name" value="Adenylate kinase mitochondrial"/>
    <property type="match status" value="1"/>
</dbReference>
<dbReference type="GO" id="GO:0044209">
    <property type="term" value="P:AMP salvage"/>
    <property type="evidence" value="ECO:0007669"/>
    <property type="project" value="UniProtKB-UniRule"/>
</dbReference>
<dbReference type="GO" id="GO:0008270">
    <property type="term" value="F:zinc ion binding"/>
    <property type="evidence" value="ECO:0007669"/>
    <property type="project" value="UniProtKB-UniRule"/>
</dbReference>
<feature type="binding site" evidence="5">
    <location>
        <position position="161"/>
    </location>
    <ligand>
        <name>AMP</name>
        <dbReference type="ChEBI" id="CHEBI:456215"/>
    </ligand>
</feature>
<dbReference type="NCBIfam" id="NF011100">
    <property type="entry name" value="PRK14527.1"/>
    <property type="match status" value="1"/>
</dbReference>
<comment type="function">
    <text evidence="5">Catalyzes the reversible transfer of the terminal phosphate group between ATP and AMP. Plays an important role in cellular energy homeostasis and in adenine nucleotide metabolism.</text>
</comment>
<dbReference type="InterPro" id="IPR006259">
    <property type="entry name" value="Adenyl_kin_sub"/>
</dbReference>
<evidence type="ECO:0000256" key="7">
    <source>
        <dbReference type="RuleBase" id="RU003331"/>
    </source>
</evidence>
<dbReference type="PROSITE" id="PS00113">
    <property type="entry name" value="ADENYLATE_KINASE"/>
    <property type="match status" value="1"/>
</dbReference>
<evidence type="ECO:0000256" key="6">
    <source>
        <dbReference type="RuleBase" id="RU003330"/>
    </source>
</evidence>
<reference evidence="9 10" key="1">
    <citation type="submission" date="2018-04" db="EMBL/GenBank/DDBJ databases">
        <title>Genomic Encyclopedia of Type Strains, Phase III (KMG-III): the genomes of soil and plant-associated and newly described type strains.</title>
        <authorList>
            <person name="Whitman W."/>
        </authorList>
    </citation>
    <scope>NUCLEOTIDE SEQUENCE [LARGE SCALE GENOMIC DNA]</scope>
    <source>
        <strain evidence="9 10">MA101b</strain>
    </source>
</reference>
<evidence type="ECO:0000256" key="1">
    <source>
        <dbReference type="ARBA" id="ARBA00022679"/>
    </source>
</evidence>
<dbReference type="GO" id="GO:0004017">
    <property type="term" value="F:AMP kinase activity"/>
    <property type="evidence" value="ECO:0007669"/>
    <property type="project" value="UniProtKB-UniRule"/>
</dbReference>
<feature type="binding site" evidence="5">
    <location>
        <position position="36"/>
    </location>
    <ligand>
        <name>AMP</name>
        <dbReference type="ChEBI" id="CHEBI:456215"/>
    </ligand>
</feature>
<name>A0A2T5GJY7_9SPHN</name>
<dbReference type="NCBIfam" id="NF001380">
    <property type="entry name" value="PRK00279.1-2"/>
    <property type="match status" value="1"/>
</dbReference>
<dbReference type="Proteomes" id="UP000244189">
    <property type="component" value="Unassembled WGS sequence"/>
</dbReference>
<feature type="domain" description="Adenylate kinase active site lid" evidence="8">
    <location>
        <begin position="127"/>
        <end position="163"/>
    </location>
</feature>
<feature type="binding site" evidence="5">
    <location>
        <begin position="85"/>
        <end position="88"/>
    </location>
    <ligand>
        <name>AMP</name>
        <dbReference type="ChEBI" id="CHEBI:456215"/>
    </ligand>
</feature>
<keyword evidence="1 5" id="KW-0808">Transferase</keyword>
<keyword evidence="10" id="KW-1185">Reference proteome</keyword>
<dbReference type="Gene3D" id="3.40.50.300">
    <property type="entry name" value="P-loop containing nucleotide triphosphate hydrolases"/>
    <property type="match status" value="1"/>
</dbReference>
<comment type="catalytic activity">
    <reaction evidence="5 7">
        <text>AMP + ATP = 2 ADP</text>
        <dbReference type="Rhea" id="RHEA:12973"/>
        <dbReference type="ChEBI" id="CHEBI:30616"/>
        <dbReference type="ChEBI" id="CHEBI:456215"/>
        <dbReference type="ChEBI" id="CHEBI:456216"/>
        <dbReference type="EC" id="2.7.4.3"/>
    </reaction>
</comment>
<feature type="binding site" evidence="5">
    <location>
        <position position="150"/>
    </location>
    <ligand>
        <name>Zn(2+)</name>
        <dbReference type="ChEBI" id="CHEBI:29105"/>
        <note>structural</note>
    </ligand>
</feature>
<evidence type="ECO:0000259" key="8">
    <source>
        <dbReference type="Pfam" id="PF05191"/>
    </source>
</evidence>
<feature type="binding site" evidence="5">
    <location>
        <position position="127"/>
    </location>
    <ligand>
        <name>ATP</name>
        <dbReference type="ChEBI" id="CHEBI:30616"/>
    </ligand>
</feature>
<comment type="domain">
    <text evidence="5">Consists of three domains, a large central CORE domain and two small peripheral domains, NMPbind and LID, which undergo movements during catalysis. The LID domain closes over the site of phosphoryl transfer upon ATP binding. Assembling and dissambling the active center during each catalytic cycle provides an effective means to prevent ATP hydrolysis. Some bacteria have evolved a zinc-coordinating structure that stabilizes the LID domain.</text>
</comment>
<keyword evidence="5" id="KW-0479">Metal-binding</keyword>
<dbReference type="NCBIfam" id="NF011105">
    <property type="entry name" value="PRK14532.1"/>
    <property type="match status" value="1"/>
</dbReference>
<dbReference type="NCBIfam" id="TIGR01351">
    <property type="entry name" value="adk"/>
    <property type="match status" value="1"/>
</dbReference>
<accession>A0A2T5GJY7</accession>
<dbReference type="GO" id="GO:0005737">
    <property type="term" value="C:cytoplasm"/>
    <property type="evidence" value="ECO:0007669"/>
    <property type="project" value="UniProtKB-SubCell"/>
</dbReference>
<dbReference type="UniPathway" id="UPA00588">
    <property type="reaction ID" value="UER00649"/>
</dbReference>
<dbReference type="RefSeq" id="WP_107958916.1">
    <property type="nucleotide sequence ID" value="NZ_QAOG01000004.1"/>
</dbReference>
<feature type="binding site" evidence="5">
    <location>
        <position position="133"/>
    </location>
    <ligand>
        <name>Zn(2+)</name>
        <dbReference type="ChEBI" id="CHEBI:29105"/>
        <note>structural</note>
    </ligand>
</feature>
<dbReference type="PANTHER" id="PTHR23359">
    <property type="entry name" value="NUCLEOTIDE KINASE"/>
    <property type="match status" value="1"/>
</dbReference>
<dbReference type="Pfam" id="PF05191">
    <property type="entry name" value="ADK_lid"/>
    <property type="match status" value="1"/>
</dbReference>
<dbReference type="GO" id="GO:0005524">
    <property type="term" value="F:ATP binding"/>
    <property type="evidence" value="ECO:0007669"/>
    <property type="project" value="UniProtKB-UniRule"/>
</dbReference>
<feature type="binding site" evidence="5">
    <location>
        <position position="31"/>
    </location>
    <ligand>
        <name>AMP</name>
        <dbReference type="ChEBI" id="CHEBI:456215"/>
    </ligand>
</feature>
<dbReference type="EMBL" id="QAOG01000004">
    <property type="protein sequence ID" value="PTQ59643.1"/>
    <property type="molecule type" value="Genomic_DNA"/>
</dbReference>
<comment type="subunit">
    <text evidence="5 7">Monomer.</text>
</comment>
<feature type="binding site" evidence="5">
    <location>
        <position position="130"/>
    </location>
    <ligand>
        <name>Zn(2+)</name>
        <dbReference type="ChEBI" id="CHEBI:29105"/>
        <note>structural</note>
    </ligand>
</feature>
<organism evidence="9 10">
    <name type="scientific">Sphingomonas aurantiaca</name>
    <dbReference type="NCBI Taxonomy" id="185949"/>
    <lineage>
        <taxon>Bacteria</taxon>
        <taxon>Pseudomonadati</taxon>
        <taxon>Pseudomonadota</taxon>
        <taxon>Alphaproteobacteria</taxon>
        <taxon>Sphingomonadales</taxon>
        <taxon>Sphingomonadaceae</taxon>
        <taxon>Sphingomonas</taxon>
    </lineage>
</organism>
<comment type="pathway">
    <text evidence="5">Purine metabolism; AMP biosynthesis via salvage pathway; AMP from ADP: step 1/1.</text>
</comment>
<keyword evidence="5 7" id="KW-0067">ATP-binding</keyword>
<keyword evidence="4 5" id="KW-0418">Kinase</keyword>
<dbReference type="InterPro" id="IPR007862">
    <property type="entry name" value="Adenylate_kinase_lid-dom"/>
</dbReference>
<keyword evidence="5" id="KW-0862">Zinc</keyword>
<keyword evidence="3 5" id="KW-0547">Nucleotide-binding</keyword>
<feature type="binding site" evidence="5">
    <location>
        <position position="172"/>
    </location>
    <ligand>
        <name>AMP</name>
        <dbReference type="ChEBI" id="CHEBI:456215"/>
    </ligand>
</feature>
<comment type="subcellular location">
    <subcellularLocation>
        <location evidence="5 7">Cytoplasm</location>
    </subcellularLocation>
</comment>